<sequence>MEKRIVNYDDANILKLDMNQVRCNKLVVDDIFKDYEQIKPTIEIEKGNAILKLNGYFVASILETLNLNRVKKLYVDEDYYYTYNELIVKYTEVKE</sequence>
<organism evidence="2 4">
    <name type="scientific">Staphylococcus aureus</name>
    <dbReference type="NCBI Taxonomy" id="1280"/>
    <lineage>
        <taxon>Bacteria</taxon>
        <taxon>Bacillati</taxon>
        <taxon>Bacillota</taxon>
        <taxon>Bacilli</taxon>
        <taxon>Bacillales</taxon>
        <taxon>Staphylococcaceae</taxon>
        <taxon>Staphylococcus</taxon>
    </lineage>
</organism>
<reference evidence="2 4" key="2">
    <citation type="submission" date="2018-06" db="EMBL/GenBank/DDBJ databases">
        <authorList>
            <consortium name="Pathogen Informatics"/>
            <person name="Doyle S."/>
        </authorList>
    </citation>
    <scope>NUCLEOTIDE SEQUENCE [LARGE SCALE GENOMIC DNA]</scope>
    <source>
        <strain evidence="2 4">NCTC6133</strain>
    </source>
</reference>
<dbReference type="AlphaFoldDB" id="A0A2S6D7D0"/>
<dbReference type="EMBL" id="UHAP01000001">
    <property type="protein sequence ID" value="SUK39263.1"/>
    <property type="molecule type" value="Genomic_DNA"/>
</dbReference>
<dbReference type="RefSeq" id="WP_000415394.1">
    <property type="nucleotide sequence ID" value="NZ_BAABSP010000011.1"/>
</dbReference>
<evidence type="ECO:0000313" key="4">
    <source>
        <dbReference type="Proteomes" id="UP000255091"/>
    </source>
</evidence>
<evidence type="ECO:0000313" key="2">
    <source>
        <dbReference type="EMBL" id="SUK39263.1"/>
    </source>
</evidence>
<accession>A0A2S6D7D0</accession>
<protein>
    <submittedName>
        <fullName evidence="2">Uncharacterized protein</fullName>
    </submittedName>
</protein>
<name>A0A2S6D7D0_STAAU</name>
<reference evidence="1 3" key="1">
    <citation type="submission" date="2017-11" db="EMBL/GenBank/DDBJ databases">
        <authorList>
            <person name="Founou R.C."/>
            <person name="Founou L."/>
            <person name="Allam M."/>
            <person name="Ismail A."/>
            <person name="Essack S.Y."/>
        </authorList>
    </citation>
    <scope>NUCLEOTIDE SEQUENCE [LARGE SCALE GENOMIC DNA]</scope>
    <source>
        <strain evidence="1 3">G703N2B1</strain>
    </source>
</reference>
<dbReference type="Proteomes" id="UP000255091">
    <property type="component" value="Unassembled WGS sequence"/>
</dbReference>
<dbReference type="Proteomes" id="UP000238775">
    <property type="component" value="Unassembled WGS sequence"/>
</dbReference>
<evidence type="ECO:0000313" key="3">
    <source>
        <dbReference type="Proteomes" id="UP000238775"/>
    </source>
</evidence>
<gene>
    <name evidence="1" type="ORF">CV021_04700</name>
    <name evidence="2" type="ORF">NCTC6133_01237</name>
</gene>
<evidence type="ECO:0000313" key="1">
    <source>
        <dbReference type="EMBL" id="PPJ75501.1"/>
    </source>
</evidence>
<proteinExistence type="predicted"/>
<dbReference type="EMBL" id="PGWZ01000326">
    <property type="protein sequence ID" value="PPJ75501.1"/>
    <property type="molecule type" value="Genomic_DNA"/>
</dbReference>